<protein>
    <recommendedName>
        <fullName evidence="2">DUF4259 domain-containing protein</fullName>
    </recommendedName>
</protein>
<dbReference type="EMBL" id="BOMF01000149">
    <property type="protein sequence ID" value="GID50446.1"/>
    <property type="molecule type" value="Genomic_DNA"/>
</dbReference>
<name>A0ABQ3WVY9_9ACTN</name>
<organism evidence="1">
    <name type="scientific">Actinoplanes campanulatus</name>
    <dbReference type="NCBI Taxonomy" id="113559"/>
    <lineage>
        <taxon>Bacteria</taxon>
        <taxon>Bacillati</taxon>
        <taxon>Actinomycetota</taxon>
        <taxon>Actinomycetes</taxon>
        <taxon>Micromonosporales</taxon>
        <taxon>Micromonosporaceae</taxon>
        <taxon>Actinoplanes</taxon>
    </lineage>
</organism>
<comment type="caution">
    <text evidence="1">The sequence shown here is derived from an EMBL/GenBank/DDBJ whole genome shotgun (WGS) entry which is preliminary data.</text>
</comment>
<proteinExistence type="predicted"/>
<evidence type="ECO:0008006" key="2">
    <source>
        <dbReference type="Google" id="ProtNLM"/>
    </source>
</evidence>
<gene>
    <name evidence="1" type="ORF">Aca07nite_77210</name>
</gene>
<dbReference type="RefSeq" id="WP_204300484.1">
    <property type="nucleotide sequence ID" value="NZ_BOMF01000149.1"/>
</dbReference>
<reference evidence="1" key="1">
    <citation type="submission" date="2021-01" db="EMBL/GenBank/DDBJ databases">
        <title>Whole genome shotgun sequence of Actinoplanes capillaceus NBRC 16408.</title>
        <authorList>
            <person name="Komaki H."/>
            <person name="Tamura T."/>
        </authorList>
    </citation>
    <scope>NUCLEOTIDE SEQUENCE [LARGE SCALE GENOMIC DNA]</scope>
    <source>
        <strain evidence="1">NBRC 16408</strain>
    </source>
</reference>
<sequence length="143" mass="15383">MSGAALFFAIMGFAFSFDPPTDDGFAGTPCAFSGEQMNYVRLIMIEAGVLSGDGFTQALETPGLEISEETLPARRFRYSEGHTTAAEAAFIARRLRDALDAGVVAELLSFFDEHPGADQVTAWVEQFAAFNGEAATRTGYYAC</sequence>
<accession>A0ABQ3WVY9</accession>
<evidence type="ECO:0000313" key="1">
    <source>
        <dbReference type="EMBL" id="GID50446.1"/>
    </source>
</evidence>